<dbReference type="GO" id="GO:0070210">
    <property type="term" value="C:Rpd3L-Expanded complex"/>
    <property type="evidence" value="ECO:0007669"/>
    <property type="project" value="TreeGrafter"/>
</dbReference>
<keyword evidence="1" id="KW-0479">Metal-binding</keyword>
<dbReference type="EMBL" id="JANBPY010000632">
    <property type="protein sequence ID" value="KAJ1965079.1"/>
    <property type="molecule type" value="Genomic_DNA"/>
</dbReference>
<evidence type="ECO:0000256" key="4">
    <source>
        <dbReference type="ARBA" id="ARBA00022853"/>
    </source>
</evidence>
<feature type="compositionally biased region" description="Basic residues" evidence="5">
    <location>
        <begin position="707"/>
        <end position="718"/>
    </location>
</feature>
<evidence type="ECO:0000256" key="2">
    <source>
        <dbReference type="ARBA" id="ARBA00022771"/>
    </source>
</evidence>
<feature type="region of interest" description="Disordered" evidence="5">
    <location>
        <begin position="864"/>
        <end position="1358"/>
    </location>
</feature>
<dbReference type="CDD" id="cd15550">
    <property type="entry name" value="PHD_MLL5"/>
    <property type="match status" value="1"/>
</dbReference>
<feature type="non-terminal residue" evidence="7">
    <location>
        <position position="1358"/>
    </location>
</feature>
<dbReference type="SMART" id="SM00317">
    <property type="entry name" value="SET"/>
    <property type="match status" value="1"/>
</dbReference>
<feature type="compositionally biased region" description="Polar residues" evidence="5">
    <location>
        <begin position="994"/>
        <end position="1018"/>
    </location>
</feature>
<dbReference type="InterPro" id="IPR001214">
    <property type="entry name" value="SET_dom"/>
</dbReference>
<feature type="compositionally biased region" description="Basic and acidic residues" evidence="5">
    <location>
        <begin position="655"/>
        <end position="665"/>
    </location>
</feature>
<dbReference type="GO" id="GO:0006355">
    <property type="term" value="P:regulation of DNA-templated transcription"/>
    <property type="evidence" value="ECO:0007669"/>
    <property type="project" value="TreeGrafter"/>
</dbReference>
<feature type="compositionally biased region" description="Polar residues" evidence="5">
    <location>
        <begin position="1349"/>
        <end position="1358"/>
    </location>
</feature>
<feature type="compositionally biased region" description="Basic and acidic residues" evidence="5">
    <location>
        <begin position="878"/>
        <end position="889"/>
    </location>
</feature>
<dbReference type="SUPFAM" id="SSF82199">
    <property type="entry name" value="SET domain"/>
    <property type="match status" value="1"/>
</dbReference>
<dbReference type="PROSITE" id="PS01359">
    <property type="entry name" value="ZF_PHD_1"/>
    <property type="match status" value="1"/>
</dbReference>
<feature type="compositionally biased region" description="Polar residues" evidence="5">
    <location>
        <begin position="913"/>
        <end position="924"/>
    </location>
</feature>
<dbReference type="GO" id="GO:0006325">
    <property type="term" value="P:chromatin organization"/>
    <property type="evidence" value="ECO:0007669"/>
    <property type="project" value="UniProtKB-KW"/>
</dbReference>
<feature type="compositionally biased region" description="Polar residues" evidence="5">
    <location>
        <begin position="78"/>
        <end position="90"/>
    </location>
</feature>
<gene>
    <name evidence="7" type="primary">SET3</name>
    <name evidence="7" type="ORF">IWQ62_002751</name>
</gene>
<feature type="domain" description="SET" evidence="6">
    <location>
        <begin position="243"/>
        <end position="373"/>
    </location>
</feature>
<dbReference type="SMART" id="SM00249">
    <property type="entry name" value="PHD"/>
    <property type="match status" value="1"/>
</dbReference>
<feature type="compositionally biased region" description="Basic and acidic residues" evidence="5">
    <location>
        <begin position="1122"/>
        <end position="1136"/>
    </location>
</feature>
<feature type="region of interest" description="Disordered" evidence="5">
    <location>
        <begin position="557"/>
        <end position="773"/>
    </location>
</feature>
<feature type="region of interest" description="Disordered" evidence="5">
    <location>
        <begin position="185"/>
        <end position="216"/>
    </location>
</feature>
<dbReference type="InterPro" id="IPR019786">
    <property type="entry name" value="Zinc_finger_PHD-type_CS"/>
</dbReference>
<dbReference type="InterPro" id="IPR013083">
    <property type="entry name" value="Znf_RING/FYVE/PHD"/>
</dbReference>
<comment type="caution">
    <text evidence="7">The sequence shown here is derived from an EMBL/GenBank/DDBJ whole genome shotgun (WGS) entry which is preliminary data.</text>
</comment>
<keyword evidence="8" id="KW-1185">Reference proteome</keyword>
<feature type="compositionally biased region" description="Low complexity" evidence="5">
    <location>
        <begin position="1227"/>
        <end position="1244"/>
    </location>
</feature>
<reference evidence="7" key="1">
    <citation type="submission" date="2022-07" db="EMBL/GenBank/DDBJ databases">
        <title>Phylogenomic reconstructions and comparative analyses of Kickxellomycotina fungi.</title>
        <authorList>
            <person name="Reynolds N.K."/>
            <person name="Stajich J.E."/>
            <person name="Barry K."/>
            <person name="Grigoriev I.V."/>
            <person name="Crous P."/>
            <person name="Smith M.E."/>
        </authorList>
    </citation>
    <scope>NUCLEOTIDE SEQUENCE</scope>
    <source>
        <strain evidence="7">RSA 1196</strain>
    </source>
</reference>
<dbReference type="SUPFAM" id="SSF57903">
    <property type="entry name" value="FYVE/PHD zinc finger"/>
    <property type="match status" value="1"/>
</dbReference>
<feature type="compositionally biased region" description="Polar residues" evidence="5">
    <location>
        <begin position="525"/>
        <end position="534"/>
    </location>
</feature>
<evidence type="ECO:0000313" key="8">
    <source>
        <dbReference type="Proteomes" id="UP001150925"/>
    </source>
</evidence>
<feature type="compositionally biased region" description="Basic and acidic residues" evidence="5">
    <location>
        <begin position="735"/>
        <end position="749"/>
    </location>
</feature>
<evidence type="ECO:0000256" key="3">
    <source>
        <dbReference type="ARBA" id="ARBA00022833"/>
    </source>
</evidence>
<keyword evidence="3" id="KW-0862">Zinc</keyword>
<protein>
    <submittedName>
        <fullName evidence="7">SET domain-containing protein 3</fullName>
    </submittedName>
</protein>
<feature type="compositionally biased region" description="Low complexity" evidence="5">
    <location>
        <begin position="129"/>
        <end position="141"/>
    </location>
</feature>
<accession>A0A9W8AQN6</accession>
<dbReference type="Gene3D" id="3.30.40.10">
    <property type="entry name" value="Zinc/RING finger domain, C3HC4 (zinc finger)"/>
    <property type="match status" value="1"/>
</dbReference>
<feature type="compositionally biased region" description="Polar residues" evidence="5">
    <location>
        <begin position="1026"/>
        <end position="1039"/>
    </location>
</feature>
<dbReference type="Pfam" id="PF20826">
    <property type="entry name" value="PHD_5"/>
    <property type="match status" value="1"/>
</dbReference>
<feature type="compositionally biased region" description="Low complexity" evidence="5">
    <location>
        <begin position="1191"/>
        <end position="1201"/>
    </location>
</feature>
<feature type="compositionally biased region" description="Low complexity" evidence="5">
    <location>
        <begin position="384"/>
        <end position="395"/>
    </location>
</feature>
<feature type="compositionally biased region" description="Polar residues" evidence="5">
    <location>
        <begin position="1095"/>
        <end position="1118"/>
    </location>
</feature>
<feature type="compositionally biased region" description="Polar residues" evidence="5">
    <location>
        <begin position="1258"/>
        <end position="1272"/>
    </location>
</feature>
<dbReference type="PANTHER" id="PTHR46462:SF3">
    <property type="entry name" value="UPSET, ISOFORM A"/>
    <property type="match status" value="1"/>
</dbReference>
<proteinExistence type="predicted"/>
<evidence type="ECO:0000313" key="7">
    <source>
        <dbReference type="EMBL" id="KAJ1965079.1"/>
    </source>
</evidence>
<feature type="compositionally biased region" description="Polar residues" evidence="5">
    <location>
        <begin position="463"/>
        <end position="483"/>
    </location>
</feature>
<dbReference type="InterPro" id="IPR001965">
    <property type="entry name" value="Znf_PHD"/>
</dbReference>
<keyword evidence="2" id="KW-0863">Zinc-finger</keyword>
<dbReference type="InterPro" id="IPR046341">
    <property type="entry name" value="SET_dom_sf"/>
</dbReference>
<name>A0A9W8AQN6_9FUNG</name>
<dbReference type="Gene3D" id="2.170.270.10">
    <property type="entry name" value="SET domain"/>
    <property type="match status" value="1"/>
</dbReference>
<feature type="region of interest" description="Disordered" evidence="5">
    <location>
        <begin position="440"/>
        <end position="544"/>
    </location>
</feature>
<organism evidence="7 8">
    <name type="scientific">Dispira parvispora</name>
    <dbReference type="NCBI Taxonomy" id="1520584"/>
    <lineage>
        <taxon>Eukaryota</taxon>
        <taxon>Fungi</taxon>
        <taxon>Fungi incertae sedis</taxon>
        <taxon>Zoopagomycota</taxon>
        <taxon>Kickxellomycotina</taxon>
        <taxon>Dimargaritomycetes</taxon>
        <taxon>Dimargaritales</taxon>
        <taxon>Dimargaritaceae</taxon>
        <taxon>Dispira</taxon>
    </lineage>
</organism>
<feature type="compositionally biased region" description="Basic and acidic residues" evidence="5">
    <location>
        <begin position="925"/>
        <end position="940"/>
    </location>
</feature>
<dbReference type="PROSITE" id="PS50280">
    <property type="entry name" value="SET"/>
    <property type="match status" value="1"/>
</dbReference>
<dbReference type="GO" id="GO:0008270">
    <property type="term" value="F:zinc ion binding"/>
    <property type="evidence" value="ECO:0007669"/>
    <property type="project" value="UniProtKB-KW"/>
</dbReference>
<evidence type="ECO:0000256" key="5">
    <source>
        <dbReference type="SAM" id="MobiDB-lite"/>
    </source>
</evidence>
<sequence>MASRSPAPTSPPPPNAVLSEVDSDEIRCICGSSEDDGFTIQCESCLAWQHIVCVNIKSNAIPAHYLCERCRPRHSRSRQPSVHSRTNSSGGIIDGPLTKTGGRTRKGHPDESDTPLQERRKRTKYKSRPSSPGSVSKAGSSTALPLSEYETLLSYQATSINQIGNVDHQNSGQVKKYFHQIAVQRARKSEQRKRTPTTSDVNVGGVSPPLPPLTATPTLESVPASVLAHLATMDSETLNHSLFKVSVRTLPSGVAGRTKKVGLFAETDITSMRFILEYKGYVGLRSVYERSPTNEYGLLKTSKPFVEFHQHVNLSVDARDLGNKARFLRRSCHPNSELRSVVLPGAEGDEMVHLALFSTRDIARGEEVTVSWHWHNETTPTRDGNNSPTGSLSSSLPPFTKSQVAALVYTFGDMPCACRDIKGCRLNSLTQRYLNSASRPDKLLTLTPDPGKRRTGRPPKLTTAVSTNTPVESTNGKRAQSPLSMVRSGVASSSPTFSDADDIPDLIDSVTNGHPRREDSPASEPLSSPRTPGSGNPPLSREERKLRDTLALFEKIEQQKQREKARGQTSDKRRLLSPHSPGTDGDTQQSPTDSTKESLLMSRQGGASVRPRASGGFGRRTASSGHSMHKAVTFSPDGTASDTFDRSVISPLPRESGDEHERLESGSEVGWSPRSNSGATGFLPNNVDTPSLVSAKRSRGERTSSSGRKKASTGRPRRPGSATSTSSKSLKRPRSTREEDSGDTIRVDVDSDDDSVSKVAKTEADASSSSDAPRVAVELRVGLKKYFMQCFFSAKSNGAESPGRVKVEPNVVSSPPPLNGSQPVAVDVNLGGVMAESPGSSDTESTIDIDTTTMGEPSVAVLTTAGVDSESPSGPIDVVDRSPIRREETTPAQPMVPLSPTVTSPPSNVLPTENPSAQETTKPSQRLEGESVEIKAETREPLPSAQVTTEESVEKVEKPTPKPKTKLSFSEYHRRKIDADPGQVNVPDIKPKANLSTLASNTLDTPSKTPVESITNEQPKPPSSPPTVQGASNLSSTKSPSEDGAQMEKAVVEKQASKPAEKATATAAPPKTRMSLKEYANLKRRAKPASEESALGSTQGEPTTQVNDQSGNPPSTSAEVAAEPKDKVDSASHPEVRIPTQPSDKPVSAALETSSSKVSPDGGGTRDELRNIVTRELSGIVAPDVLCRVATPTTTGSSPGLTKPPPPLSSPVLLSGSESKPPRVSQSTSSRESGEEVSGVSTGRDLPEFPPVMVTPTVLDSSSTANQTSPPTLESRHLPSTMESPPSPPGLKTSDLPVRPSKPGNASPEEGEFSSMAVETPLVQLRTPQGEVVSGSTKPSFATAGATPRPTSVTSTRL</sequence>
<dbReference type="Pfam" id="PF00856">
    <property type="entry name" value="SET"/>
    <property type="match status" value="1"/>
</dbReference>
<feature type="compositionally biased region" description="Low complexity" evidence="5">
    <location>
        <begin position="895"/>
        <end position="912"/>
    </location>
</feature>
<feature type="compositionally biased region" description="Low complexity" evidence="5">
    <location>
        <begin position="1210"/>
        <end position="1219"/>
    </location>
</feature>
<feature type="compositionally biased region" description="Low complexity" evidence="5">
    <location>
        <begin position="1062"/>
        <end position="1072"/>
    </location>
</feature>
<feature type="region of interest" description="Disordered" evidence="5">
    <location>
        <begin position="375"/>
        <end position="395"/>
    </location>
</feature>
<dbReference type="Proteomes" id="UP001150925">
    <property type="component" value="Unassembled WGS sequence"/>
</dbReference>
<evidence type="ECO:0000256" key="1">
    <source>
        <dbReference type="ARBA" id="ARBA00022723"/>
    </source>
</evidence>
<evidence type="ECO:0000259" key="6">
    <source>
        <dbReference type="PROSITE" id="PS50280"/>
    </source>
</evidence>
<dbReference type="OrthoDB" id="1700726at2759"/>
<feature type="compositionally biased region" description="Basic and acidic residues" evidence="5">
    <location>
        <begin position="557"/>
        <end position="574"/>
    </location>
</feature>
<feature type="compositionally biased region" description="Basic and acidic residues" evidence="5">
    <location>
        <begin position="1050"/>
        <end position="1061"/>
    </location>
</feature>
<dbReference type="InterPro" id="IPR011011">
    <property type="entry name" value="Znf_FYVE_PHD"/>
</dbReference>
<dbReference type="GO" id="GO:0034967">
    <property type="term" value="C:Set3 complex"/>
    <property type="evidence" value="ECO:0007669"/>
    <property type="project" value="TreeGrafter"/>
</dbReference>
<dbReference type="PANTHER" id="PTHR46462">
    <property type="entry name" value="UPSET, ISOFORM A"/>
    <property type="match status" value="1"/>
</dbReference>
<feature type="region of interest" description="Disordered" evidence="5">
    <location>
        <begin position="72"/>
        <end position="142"/>
    </location>
</feature>
<keyword evidence="4" id="KW-0156">Chromatin regulator</keyword>